<dbReference type="EMBL" id="CATOUU010001007">
    <property type="protein sequence ID" value="CAI9966471.1"/>
    <property type="molecule type" value="Genomic_DNA"/>
</dbReference>
<dbReference type="AlphaFoldDB" id="A0AA86R3P6"/>
<reference evidence="1" key="1">
    <citation type="submission" date="2023-06" db="EMBL/GenBank/DDBJ databases">
        <authorList>
            <person name="Kurt Z."/>
        </authorList>
    </citation>
    <scope>NUCLEOTIDE SEQUENCE</scope>
</reference>
<dbReference type="Proteomes" id="UP001642409">
    <property type="component" value="Unassembled WGS sequence"/>
</dbReference>
<proteinExistence type="predicted"/>
<reference evidence="3 5" key="2">
    <citation type="submission" date="2024-07" db="EMBL/GenBank/DDBJ databases">
        <authorList>
            <person name="Akdeniz Z."/>
        </authorList>
    </citation>
    <scope>NUCLEOTIDE SEQUENCE [LARGE SCALE GENOMIC DNA]</scope>
</reference>
<comment type="caution">
    <text evidence="1">The sequence shown here is derived from an EMBL/GenBank/DDBJ whole genome shotgun (WGS) entry which is preliminary data.</text>
</comment>
<protein>
    <submittedName>
        <fullName evidence="3">Hypothetical_protein</fullName>
    </submittedName>
</protein>
<organism evidence="1">
    <name type="scientific">Hexamita inflata</name>
    <dbReference type="NCBI Taxonomy" id="28002"/>
    <lineage>
        <taxon>Eukaryota</taxon>
        <taxon>Metamonada</taxon>
        <taxon>Diplomonadida</taxon>
        <taxon>Hexamitidae</taxon>
        <taxon>Hexamitinae</taxon>
        <taxon>Hexamita</taxon>
    </lineage>
</organism>
<dbReference type="EMBL" id="CAXDID020000123">
    <property type="protein sequence ID" value="CAL6032596.1"/>
    <property type="molecule type" value="Genomic_DNA"/>
</dbReference>
<sequence length="132" mass="15813">MSASDSTNVCIRVLGFLVWKLSKIKNYMLTQLQDVIRLFLNFSPYIDLIYCAVHQIYKLLKNEVIEQQMQYHCYLEEIRKIIPFELLLQHRYNLIEKKYKQSLSKLVVEKENIQNLQRLCTTAVNTNIQRQN</sequence>
<evidence type="ECO:0000313" key="5">
    <source>
        <dbReference type="Proteomes" id="UP001642409"/>
    </source>
</evidence>
<evidence type="ECO:0000313" key="2">
    <source>
        <dbReference type="EMBL" id="CAI9966475.1"/>
    </source>
</evidence>
<dbReference type="EMBL" id="CAXDID020000123">
    <property type="protein sequence ID" value="CAL6032588.1"/>
    <property type="molecule type" value="Genomic_DNA"/>
</dbReference>
<evidence type="ECO:0000313" key="1">
    <source>
        <dbReference type="EMBL" id="CAI9966471.1"/>
    </source>
</evidence>
<dbReference type="EMBL" id="CATOUU010001007">
    <property type="protein sequence ID" value="CAI9966475.1"/>
    <property type="molecule type" value="Genomic_DNA"/>
</dbReference>
<keyword evidence="5" id="KW-1185">Reference proteome</keyword>
<evidence type="ECO:0000313" key="3">
    <source>
        <dbReference type="EMBL" id="CAL6032588.1"/>
    </source>
</evidence>
<accession>A0AA86R3P6</accession>
<gene>
    <name evidence="3" type="ORF">HINF_LOCUS34557</name>
    <name evidence="4" type="ORF">HINF_LOCUS34561</name>
    <name evidence="1" type="ORF">HINF_LOCUS54116</name>
    <name evidence="2" type="ORF">HINF_LOCUS54120</name>
</gene>
<evidence type="ECO:0000313" key="4">
    <source>
        <dbReference type="EMBL" id="CAL6032596.1"/>
    </source>
</evidence>
<name>A0AA86R3P6_9EUKA</name>